<dbReference type="EMBL" id="CP002786">
    <property type="protein sequence ID" value="AEF41965.1"/>
    <property type="molecule type" value="Genomic_DNA"/>
</dbReference>
<reference evidence="2 3" key="1">
    <citation type="journal article" date="2011" name="J. Bacteriol.">
        <title>Complete genome sequence of Amycolicicoccus subflavus DQS3-9A1T, an actinomycete isolated from crude oil-polluted soil.</title>
        <authorList>
            <person name="Cai M."/>
            <person name="Chen W.M."/>
            <person name="Nie Y."/>
            <person name="Chi C.Q."/>
            <person name="Wang Y.N."/>
            <person name="Tang Y.Q."/>
            <person name="Li G.Y."/>
            <person name="Wu X.L."/>
        </authorList>
    </citation>
    <scope>NUCLEOTIDE SEQUENCE [LARGE SCALE GENOMIC DNA]</scope>
    <source>
        <strain evidence="3">DSM 45089 / DQS3-9A1</strain>
    </source>
</reference>
<evidence type="ECO:0000259" key="1">
    <source>
        <dbReference type="SMART" id="SM00953"/>
    </source>
</evidence>
<protein>
    <recommendedName>
        <fullName evidence="1">RES domain-containing protein</fullName>
    </recommendedName>
</protein>
<dbReference type="eggNOG" id="ENOG502ZC2V">
    <property type="taxonomic scope" value="Bacteria"/>
</dbReference>
<dbReference type="OrthoDB" id="3786493at2"/>
<proteinExistence type="predicted"/>
<dbReference type="AlphaFoldDB" id="F6ER87"/>
<dbReference type="HOGENOM" id="CLU_102935_0_0_11"/>
<dbReference type="SMART" id="SM00953">
    <property type="entry name" value="RES"/>
    <property type="match status" value="1"/>
</dbReference>
<dbReference type="Pfam" id="PF08808">
    <property type="entry name" value="RES"/>
    <property type="match status" value="1"/>
</dbReference>
<dbReference type="RefSeq" id="WP_013808314.1">
    <property type="nucleotide sequence ID" value="NC_015564.1"/>
</dbReference>
<name>F6ER87_HOYSD</name>
<dbReference type="Proteomes" id="UP000009235">
    <property type="component" value="Chromosome"/>
</dbReference>
<keyword evidence="3" id="KW-1185">Reference proteome</keyword>
<accession>F6ER87</accession>
<evidence type="ECO:0000313" key="3">
    <source>
        <dbReference type="Proteomes" id="UP000009235"/>
    </source>
</evidence>
<gene>
    <name evidence="2" type="ordered locus">AS9A_3525</name>
</gene>
<evidence type="ECO:0000313" key="2">
    <source>
        <dbReference type="EMBL" id="AEF41965.1"/>
    </source>
</evidence>
<feature type="domain" description="RES" evidence="1">
    <location>
        <begin position="41"/>
        <end position="178"/>
    </location>
</feature>
<sequence>MVTHVPEPPHQFTAQAVDLEPGTVLYRVYTNRRPSPVEFNPGRGPGGRFSFFGTPAVPVLYAAATEVAAVCETLLHSIPVTGGALLPEQYLDKVAARIRVQRPLRLASFLGTGLRALRIEASQLTDTPASEYPRTRRWAEIAHQAGFDGVAWMSKRCNSDRAYVLFGDRICPDDLAIDTGYARVFAAGTDLDWLIDLCSGMHIDVHAPHT</sequence>
<dbReference type="InterPro" id="IPR014914">
    <property type="entry name" value="RES_dom"/>
</dbReference>
<dbReference type="STRING" id="443218.AS9A_3525"/>
<organism evidence="2 3">
    <name type="scientific">Hoyosella subflava (strain DSM 45089 / JCM 17490 / NBRC 109087 / DQS3-9A1)</name>
    <name type="common">Amycolicicoccus subflavus</name>
    <dbReference type="NCBI Taxonomy" id="443218"/>
    <lineage>
        <taxon>Bacteria</taxon>
        <taxon>Bacillati</taxon>
        <taxon>Actinomycetota</taxon>
        <taxon>Actinomycetes</taxon>
        <taxon>Mycobacteriales</taxon>
        <taxon>Hoyosellaceae</taxon>
        <taxon>Hoyosella</taxon>
    </lineage>
</organism>
<dbReference type="KEGG" id="asd:AS9A_3525"/>